<comment type="similarity">
    <text evidence="3">Belongs to the tRNA nucleotidyltransferase/poly(A) polymerase family.</text>
</comment>
<dbReference type="GO" id="GO:0000166">
    <property type="term" value="F:nucleotide binding"/>
    <property type="evidence" value="ECO:0007669"/>
    <property type="project" value="UniProtKB-KW"/>
</dbReference>
<sequence length="472" mass="53751">MTDLKKQAADESTVSETAPRVIPPAEHPITLDMIDRDALTVLRRLGEAGFAAYLVGGGVRDLYLGGTPKDFDISTNARPGQIRKLFRNSRTIGSRFRLVQVFFHKNHVIEVSTLRSLSEHDLDGPQAILAPNNTFGTLDQDAQRRDLTINSLFFEIENKTIIDYVGGIDDLDHSLVRIVGDPDRRIHNDPVRMLRAIRHAARNNFRIERQSWQTICEQHHKLSLCPPSRLRDELFRDLHGGYFKAWLELALDSGLFFDILPLYERTLCEKACGDESCCDQLRRVVAVIDRLTMKVKESGGQPLHNDFLVAFLLIPWANVRFDLIAQRLKGAAAFQFSKKLRQALDEEIGAQLNLRRSSRQEMVTLLANLPFFIQHHQEGDDGWPKWLRKKSYFKKCSLFFACWQDAVAEQEVPDQLLDIVRPAAVEGSERRAKGRRGKRHSGGGVRPAFSSKHQDGIFGLKNRMSHGKKKNR</sequence>
<gene>
    <name evidence="7" type="ORF">H8E79_03310</name>
</gene>
<dbReference type="PANTHER" id="PTHR43051:SF1">
    <property type="entry name" value="POLYNUCLEOTIDE ADENYLYLTRANSFERASE FAMILY PROTEIN"/>
    <property type="match status" value="1"/>
</dbReference>
<dbReference type="PANTHER" id="PTHR43051">
    <property type="entry name" value="POLYNUCLEOTIDE ADENYLYLTRANSFERASE FAMILY PROTEIN"/>
    <property type="match status" value="1"/>
</dbReference>
<dbReference type="Pfam" id="PF12627">
    <property type="entry name" value="PolyA_pol_RNAbd"/>
    <property type="match status" value="1"/>
</dbReference>
<dbReference type="EMBL" id="JACNLK010000030">
    <property type="protein sequence ID" value="MBC8208182.1"/>
    <property type="molecule type" value="Genomic_DNA"/>
</dbReference>
<feature type="domain" description="tRNA nucleotidyltransferase/poly(A) polymerase RNA and SrmB- binding" evidence="6">
    <location>
        <begin position="204"/>
        <end position="263"/>
    </location>
</feature>
<evidence type="ECO:0000313" key="8">
    <source>
        <dbReference type="Proteomes" id="UP000599024"/>
    </source>
</evidence>
<keyword evidence="1 3" id="KW-0808">Transferase</keyword>
<organism evidence="7 8">
    <name type="scientific">Candidatus Desulfatifera sulfidica</name>
    <dbReference type="NCBI Taxonomy" id="2841691"/>
    <lineage>
        <taxon>Bacteria</taxon>
        <taxon>Pseudomonadati</taxon>
        <taxon>Thermodesulfobacteriota</taxon>
        <taxon>Desulfobulbia</taxon>
        <taxon>Desulfobulbales</taxon>
        <taxon>Desulfobulbaceae</taxon>
        <taxon>Candidatus Desulfatifera</taxon>
    </lineage>
</organism>
<dbReference type="GO" id="GO:0016779">
    <property type="term" value="F:nucleotidyltransferase activity"/>
    <property type="evidence" value="ECO:0007669"/>
    <property type="project" value="InterPro"/>
</dbReference>
<dbReference type="Gene3D" id="3.30.460.10">
    <property type="entry name" value="Beta Polymerase, domain 2"/>
    <property type="match status" value="1"/>
</dbReference>
<proteinExistence type="inferred from homology"/>
<evidence type="ECO:0000259" key="6">
    <source>
        <dbReference type="Pfam" id="PF12627"/>
    </source>
</evidence>
<feature type="domain" description="Poly A polymerase head" evidence="5">
    <location>
        <begin position="52"/>
        <end position="177"/>
    </location>
</feature>
<dbReference type="Pfam" id="PF01743">
    <property type="entry name" value="PolyA_pol"/>
    <property type="match status" value="1"/>
</dbReference>
<dbReference type="Proteomes" id="UP000599024">
    <property type="component" value="Unassembled WGS sequence"/>
</dbReference>
<evidence type="ECO:0000256" key="3">
    <source>
        <dbReference type="RuleBase" id="RU003953"/>
    </source>
</evidence>
<evidence type="ECO:0000313" key="7">
    <source>
        <dbReference type="EMBL" id="MBC8208182.1"/>
    </source>
</evidence>
<dbReference type="GO" id="GO:0003723">
    <property type="term" value="F:RNA binding"/>
    <property type="evidence" value="ECO:0007669"/>
    <property type="project" value="UniProtKB-KW"/>
</dbReference>
<dbReference type="InterPro" id="IPR052191">
    <property type="entry name" value="tRNA_ntf/polyA_polymerase_I"/>
</dbReference>
<keyword evidence="3" id="KW-0694">RNA-binding</keyword>
<accession>A0A8J6N9D7</accession>
<keyword evidence="2" id="KW-0547">Nucleotide-binding</keyword>
<feature type="region of interest" description="Disordered" evidence="4">
    <location>
        <begin position="1"/>
        <end position="22"/>
    </location>
</feature>
<feature type="compositionally biased region" description="Basic residues" evidence="4">
    <location>
        <begin position="432"/>
        <end position="441"/>
    </location>
</feature>
<name>A0A8J6N9D7_9BACT</name>
<evidence type="ECO:0000256" key="2">
    <source>
        <dbReference type="ARBA" id="ARBA00022741"/>
    </source>
</evidence>
<dbReference type="InterPro" id="IPR032828">
    <property type="entry name" value="PolyA_RNA-bd"/>
</dbReference>
<dbReference type="InterPro" id="IPR002646">
    <property type="entry name" value="PolA_pol_head_dom"/>
</dbReference>
<dbReference type="CDD" id="cd05398">
    <property type="entry name" value="NT_ClassII-CCAase"/>
    <property type="match status" value="1"/>
</dbReference>
<dbReference type="Gene3D" id="1.10.3090.10">
    <property type="entry name" value="cca-adding enzyme, domain 2"/>
    <property type="match status" value="1"/>
</dbReference>
<comment type="caution">
    <text evidence="7">The sequence shown here is derived from an EMBL/GenBank/DDBJ whole genome shotgun (WGS) entry which is preliminary data.</text>
</comment>
<evidence type="ECO:0000256" key="1">
    <source>
        <dbReference type="ARBA" id="ARBA00022679"/>
    </source>
</evidence>
<dbReference type="InterPro" id="IPR043519">
    <property type="entry name" value="NT_sf"/>
</dbReference>
<evidence type="ECO:0000259" key="5">
    <source>
        <dbReference type="Pfam" id="PF01743"/>
    </source>
</evidence>
<evidence type="ECO:0000256" key="4">
    <source>
        <dbReference type="SAM" id="MobiDB-lite"/>
    </source>
</evidence>
<protein>
    <submittedName>
        <fullName evidence="7">Polya polymerase</fullName>
    </submittedName>
</protein>
<dbReference type="GO" id="GO:0006396">
    <property type="term" value="P:RNA processing"/>
    <property type="evidence" value="ECO:0007669"/>
    <property type="project" value="InterPro"/>
</dbReference>
<reference evidence="7 8" key="1">
    <citation type="submission" date="2020-08" db="EMBL/GenBank/DDBJ databases">
        <title>Bridging the membrane lipid divide: bacteria of the FCB group superphylum have the potential to synthesize archaeal ether lipids.</title>
        <authorList>
            <person name="Villanueva L."/>
            <person name="Von Meijenfeldt F.A.B."/>
            <person name="Westbye A.B."/>
            <person name="Yadav S."/>
            <person name="Hopmans E.C."/>
            <person name="Dutilh B.E."/>
            <person name="Sinninghe Damste J.S."/>
        </authorList>
    </citation>
    <scope>NUCLEOTIDE SEQUENCE [LARGE SCALE GENOMIC DNA]</scope>
    <source>
        <strain evidence="7">NIOZ-UU81</strain>
    </source>
</reference>
<dbReference type="AlphaFoldDB" id="A0A8J6N9D7"/>
<dbReference type="SUPFAM" id="SSF81891">
    <property type="entry name" value="Poly A polymerase C-terminal region-like"/>
    <property type="match status" value="1"/>
</dbReference>
<feature type="compositionally biased region" description="Basic residues" evidence="4">
    <location>
        <begin position="463"/>
        <end position="472"/>
    </location>
</feature>
<dbReference type="SUPFAM" id="SSF81301">
    <property type="entry name" value="Nucleotidyltransferase"/>
    <property type="match status" value="1"/>
</dbReference>
<feature type="region of interest" description="Disordered" evidence="4">
    <location>
        <begin position="427"/>
        <end position="472"/>
    </location>
</feature>